<accession>A0ABR2H6A1</accession>
<dbReference type="Gene3D" id="1.25.40.20">
    <property type="entry name" value="Ankyrin repeat-containing domain"/>
    <property type="match status" value="1"/>
</dbReference>
<dbReference type="Proteomes" id="UP001470230">
    <property type="component" value="Unassembled WGS sequence"/>
</dbReference>
<dbReference type="Pfam" id="PF12796">
    <property type="entry name" value="Ank_2"/>
    <property type="match status" value="1"/>
</dbReference>
<comment type="caution">
    <text evidence="3">The sequence shown here is derived from an EMBL/GenBank/DDBJ whole genome shotgun (WGS) entry which is preliminary data.</text>
</comment>
<evidence type="ECO:0000313" key="3">
    <source>
        <dbReference type="EMBL" id="KAK8841762.1"/>
    </source>
</evidence>
<dbReference type="PANTHER" id="PTHR24198">
    <property type="entry name" value="ANKYRIN REPEAT AND PROTEIN KINASE DOMAIN-CONTAINING PROTEIN"/>
    <property type="match status" value="1"/>
</dbReference>
<dbReference type="SUPFAM" id="SSF48403">
    <property type="entry name" value="Ankyrin repeat"/>
    <property type="match status" value="2"/>
</dbReference>
<dbReference type="SMART" id="SM00248">
    <property type="entry name" value="ANK"/>
    <property type="match status" value="5"/>
</dbReference>
<dbReference type="InterPro" id="IPR036770">
    <property type="entry name" value="Ankyrin_rpt-contain_sf"/>
</dbReference>
<keyword evidence="2" id="KW-0040">ANK repeat</keyword>
<evidence type="ECO:0000256" key="1">
    <source>
        <dbReference type="ARBA" id="ARBA00022737"/>
    </source>
</evidence>
<name>A0ABR2H6A1_9EUKA</name>
<keyword evidence="1" id="KW-0677">Repeat</keyword>
<protein>
    <recommendedName>
        <fullName evidence="5">DUF3447 domain-containing protein</fullName>
    </recommendedName>
</protein>
<gene>
    <name evidence="3" type="ORF">M9Y10_026711</name>
</gene>
<evidence type="ECO:0008006" key="5">
    <source>
        <dbReference type="Google" id="ProtNLM"/>
    </source>
</evidence>
<evidence type="ECO:0000256" key="2">
    <source>
        <dbReference type="ARBA" id="ARBA00023043"/>
    </source>
</evidence>
<organism evidence="3 4">
    <name type="scientific">Tritrichomonas musculus</name>
    <dbReference type="NCBI Taxonomy" id="1915356"/>
    <lineage>
        <taxon>Eukaryota</taxon>
        <taxon>Metamonada</taxon>
        <taxon>Parabasalia</taxon>
        <taxon>Tritrichomonadida</taxon>
        <taxon>Tritrichomonadidae</taxon>
        <taxon>Tritrichomonas</taxon>
    </lineage>
</organism>
<evidence type="ECO:0000313" key="4">
    <source>
        <dbReference type="Proteomes" id="UP001470230"/>
    </source>
</evidence>
<dbReference type="PANTHER" id="PTHR24198:SF165">
    <property type="entry name" value="ANKYRIN REPEAT-CONTAINING PROTEIN-RELATED"/>
    <property type="match status" value="1"/>
</dbReference>
<keyword evidence="4" id="KW-1185">Reference proteome</keyword>
<dbReference type="InterPro" id="IPR002110">
    <property type="entry name" value="Ankyrin_rpt"/>
</dbReference>
<reference evidence="3 4" key="1">
    <citation type="submission" date="2024-04" db="EMBL/GenBank/DDBJ databases">
        <title>Tritrichomonas musculus Genome.</title>
        <authorList>
            <person name="Alves-Ferreira E."/>
            <person name="Grigg M."/>
            <person name="Lorenzi H."/>
            <person name="Galac M."/>
        </authorList>
    </citation>
    <scope>NUCLEOTIDE SEQUENCE [LARGE SCALE GENOMIC DNA]</scope>
    <source>
        <strain evidence="3 4">EAF2021</strain>
    </source>
</reference>
<dbReference type="EMBL" id="JAPFFF010000040">
    <property type="protein sequence ID" value="KAK8841762.1"/>
    <property type="molecule type" value="Genomic_DNA"/>
</dbReference>
<proteinExistence type="predicted"/>
<sequence>MKHCDAEQFPLNYFRKMKNIEENLVTFLDSQDNIDGSFNIFNDYLNNQKLSENKYEMKSFLFLIVSLSNYYHRSNNFFSKIELIIQSFREQIQNFFTIFEIFHIFQSNKRLLLFLFKSRILTPTEEIYSDIACNKKFLKRKYLEYFYPEFETYFDDNTKTKIHAMKEVDIEEFKKKREIGENDNYLCNLIRNDQIVDFISYLEQTNISPSTIIHPSIYETHLFLINKKLSLIEYSAFCGAIQIFKYLCHQKVQLETSIWPYAVHGRNVEIINFLEEQKIKTLCDTYQYLIIESIKCHHNEIAEYFQSNFCDNEKIYNNYLYRKSLKSYNFDFFTDEIVCYLINSCKNDGNLNAPFYLSKYDYFLVVEFLCKENICNIDYDYCIYKPLPEQKVNIVKYIEMKNGIFDENSEDVKERRRSKRRQKIDEYGVNEYKYDISTVLHIAILKGNIDIIQLFLSLPQIDLTSQSISYYKTCKDSDEDVFYKNSKEKSIFYEAIESGYAEVVQFLMKNACFNVNDVMTKSKSLKDYCSKGHKHYKEYYAQPLLHHAIRKRNFCIIKLLISDPNIRINEISLSDIEESGGCKQYRRWSTTIKKHTLYFAIKYMNVKIFQILIDNANIDVNLGFEEDRSKTNETKIINNKSPLYLSVENNNYEAVKLLLTKPNIDVNRESIYDNYGKILLKKTALQLAIEKKYKKIIFLLEKKII</sequence>